<dbReference type="AlphaFoldDB" id="A0A3E0ME54"/>
<keyword evidence="2" id="KW-0732">Signal</keyword>
<feature type="region of interest" description="Disordered" evidence="1">
    <location>
        <begin position="26"/>
        <end position="48"/>
    </location>
</feature>
<feature type="chain" id="PRO_5017783217" evidence="2">
    <location>
        <begin position="22"/>
        <end position="155"/>
    </location>
</feature>
<feature type="region of interest" description="Disordered" evidence="1">
    <location>
        <begin position="61"/>
        <end position="155"/>
    </location>
</feature>
<comment type="caution">
    <text evidence="3">The sequence shown here is derived from an EMBL/GenBank/DDBJ whole genome shotgun (WGS) entry which is preliminary data.</text>
</comment>
<dbReference type="Proteomes" id="UP000256301">
    <property type="component" value="Unassembled WGS sequence"/>
</dbReference>
<evidence type="ECO:0000313" key="4">
    <source>
        <dbReference type="Proteomes" id="UP000256301"/>
    </source>
</evidence>
<dbReference type="EMBL" id="QQWE01000003">
    <property type="protein sequence ID" value="REJ57858.1"/>
    <property type="molecule type" value="Genomic_DNA"/>
</dbReference>
<feature type="compositionally biased region" description="Basic and acidic residues" evidence="1">
    <location>
        <begin position="71"/>
        <end position="107"/>
    </location>
</feature>
<name>A0A3E0ME54_MICAE</name>
<protein>
    <submittedName>
        <fullName evidence="3">Uncharacterized protein</fullName>
    </submittedName>
</protein>
<evidence type="ECO:0000313" key="3">
    <source>
        <dbReference type="EMBL" id="REJ57858.1"/>
    </source>
</evidence>
<evidence type="ECO:0000256" key="2">
    <source>
        <dbReference type="SAM" id="SignalP"/>
    </source>
</evidence>
<feature type="signal peptide" evidence="2">
    <location>
        <begin position="1"/>
        <end position="21"/>
    </location>
</feature>
<reference evidence="3 4" key="1">
    <citation type="submission" date="2017-08" db="EMBL/GenBank/DDBJ databases">
        <title>Functional genomic and metabolic studies of the symbiotic interactions of six Microcystis-dominated communities.</title>
        <authorList>
            <person name="Li Q."/>
            <person name="Lin F."/>
        </authorList>
    </citation>
    <scope>NUCLEOTIDE SEQUENCE [LARGE SCALE GENOMIC DNA]</scope>
    <source>
        <strain evidence="3">DA14</strain>
    </source>
</reference>
<sequence>MSTTRTTLMAVLLALAGLAGGSDHVAAQAGYPPPAPGMAPPSFGNPTQQHFDILRQRDSERRAFDGFQRSQQREADRSLETLRRQQRDQQRLRDADRRRGREADEARTAPGLAVQGHSRRGPLTAAERDRINRAATRSRSAGTPSIMIEDRPRRR</sequence>
<accession>A0A3E0ME54</accession>
<evidence type="ECO:0000256" key="1">
    <source>
        <dbReference type="SAM" id="MobiDB-lite"/>
    </source>
</evidence>
<proteinExistence type="predicted"/>
<gene>
    <name evidence="3" type="ORF">DWQ56_11455</name>
</gene>
<organism evidence="3 4">
    <name type="scientific">Microcystis aeruginosa DA14</name>
    <dbReference type="NCBI Taxonomy" id="1987506"/>
    <lineage>
        <taxon>Bacteria</taxon>
        <taxon>Bacillati</taxon>
        <taxon>Cyanobacteriota</taxon>
        <taxon>Cyanophyceae</taxon>
        <taxon>Oscillatoriophycideae</taxon>
        <taxon>Chroococcales</taxon>
        <taxon>Microcystaceae</taxon>
        <taxon>Microcystis</taxon>
    </lineage>
</organism>